<keyword evidence="8" id="KW-0539">Nucleus</keyword>
<feature type="compositionally biased region" description="Acidic residues" evidence="9">
    <location>
        <begin position="111"/>
        <end position="123"/>
    </location>
</feature>
<dbReference type="Proteomes" id="UP000193560">
    <property type="component" value="Unassembled WGS sequence"/>
</dbReference>
<evidence type="ECO:0000256" key="9">
    <source>
        <dbReference type="SAM" id="MobiDB-lite"/>
    </source>
</evidence>
<evidence type="ECO:0000256" key="5">
    <source>
        <dbReference type="ARBA" id="ARBA00020264"/>
    </source>
</evidence>
<comment type="subcellular location">
    <subcellularLocation>
        <location evidence="2">Cytoplasm</location>
    </subcellularLocation>
    <subcellularLocation>
        <location evidence="1">Nucleus</location>
    </subcellularLocation>
</comment>
<dbReference type="GO" id="GO:0033588">
    <property type="term" value="C:elongator holoenzyme complex"/>
    <property type="evidence" value="ECO:0007669"/>
    <property type="project" value="InterPro"/>
</dbReference>
<comment type="similarity">
    <text evidence="4">Belongs to the ELP5 family.</text>
</comment>
<dbReference type="PANTHER" id="PTHR15641">
    <property type="entry name" value="ELONGATOR COMPLEX PROTEIN 5"/>
    <property type="match status" value="1"/>
</dbReference>
<dbReference type="GO" id="GO:0005634">
    <property type="term" value="C:nucleus"/>
    <property type="evidence" value="ECO:0007669"/>
    <property type="project" value="UniProtKB-SubCell"/>
</dbReference>
<reference evidence="10 11" key="1">
    <citation type="submission" date="2016-07" db="EMBL/GenBank/DDBJ databases">
        <title>Pervasive Adenine N6-methylation of Active Genes in Fungi.</title>
        <authorList>
            <consortium name="DOE Joint Genome Institute"/>
            <person name="Mondo S.J."/>
            <person name="Dannebaum R.O."/>
            <person name="Kuo R.C."/>
            <person name="Labutti K."/>
            <person name="Haridas S."/>
            <person name="Kuo A."/>
            <person name="Salamov A."/>
            <person name="Ahrendt S.R."/>
            <person name="Lipzen A."/>
            <person name="Sullivan W."/>
            <person name="Andreopoulos W.B."/>
            <person name="Clum A."/>
            <person name="Lindquist E."/>
            <person name="Daum C."/>
            <person name="Ramamoorthy G.K."/>
            <person name="Gryganskyi A."/>
            <person name="Culley D."/>
            <person name="Magnuson J.K."/>
            <person name="James T.Y."/>
            <person name="O'Malley M.A."/>
            <person name="Stajich J.E."/>
            <person name="Spatafora J.W."/>
            <person name="Visel A."/>
            <person name="Grigoriev I.V."/>
        </authorList>
    </citation>
    <scope>NUCLEOTIDE SEQUENCE [LARGE SCALE GENOMIC DNA]</scope>
    <source>
        <strain evidence="10 11">NRRL 1336</strain>
    </source>
</reference>
<accession>A0A1X2IWF5</accession>
<dbReference type="OrthoDB" id="166907at2759"/>
<dbReference type="PANTHER" id="PTHR15641:SF1">
    <property type="entry name" value="ELONGATOR COMPLEX PROTEIN 5"/>
    <property type="match status" value="1"/>
</dbReference>
<dbReference type="UniPathway" id="UPA00988"/>
<feature type="region of interest" description="Disordered" evidence="9">
    <location>
        <begin position="167"/>
        <end position="204"/>
    </location>
</feature>
<evidence type="ECO:0000256" key="4">
    <source>
        <dbReference type="ARBA" id="ARBA00009567"/>
    </source>
</evidence>
<dbReference type="Gene3D" id="3.40.50.300">
    <property type="entry name" value="P-loop containing nucleotide triphosphate hydrolases"/>
    <property type="match status" value="1"/>
</dbReference>
<dbReference type="InterPro" id="IPR019519">
    <property type="entry name" value="Elp5"/>
</dbReference>
<evidence type="ECO:0000313" key="10">
    <source>
        <dbReference type="EMBL" id="ORZ22541.1"/>
    </source>
</evidence>
<comment type="caution">
    <text evidence="10">The sequence shown here is derived from an EMBL/GenBank/DDBJ whole genome shotgun (WGS) entry which is preliminary data.</text>
</comment>
<evidence type="ECO:0000256" key="7">
    <source>
        <dbReference type="ARBA" id="ARBA00022694"/>
    </source>
</evidence>
<evidence type="ECO:0000256" key="3">
    <source>
        <dbReference type="ARBA" id="ARBA00005043"/>
    </source>
</evidence>
<feature type="compositionally biased region" description="Acidic residues" evidence="9">
    <location>
        <begin position="188"/>
        <end position="204"/>
    </location>
</feature>
<dbReference type="GO" id="GO:0005829">
    <property type="term" value="C:cytosol"/>
    <property type="evidence" value="ECO:0007669"/>
    <property type="project" value="TreeGrafter"/>
</dbReference>
<evidence type="ECO:0000256" key="2">
    <source>
        <dbReference type="ARBA" id="ARBA00004496"/>
    </source>
</evidence>
<sequence length="204" mass="22542">MQPMTTKNVMMQQLPPLSDSLNRLAAVVITLDQLKAPTAQTEAQARLTGFVAQDTFSYLHITSNHVARGGVAKVEWRRKSGKVIYETNGFFVEPSTRRLVVVHASQLGIQEQEDDHNDGDDDDGKNKDGNTLDPTANLSFNLTLTDEQRKTKENLVLPYYKAQQVEIDGGSSSNHTPAAGGSIYYEPDAADDFDDEDPDEDLDI</sequence>
<evidence type="ECO:0000256" key="1">
    <source>
        <dbReference type="ARBA" id="ARBA00004123"/>
    </source>
</evidence>
<dbReference type="EMBL" id="MCGE01000004">
    <property type="protein sequence ID" value="ORZ22541.1"/>
    <property type="molecule type" value="Genomic_DNA"/>
</dbReference>
<dbReference type="InterPro" id="IPR027417">
    <property type="entry name" value="P-loop_NTPase"/>
</dbReference>
<dbReference type="GO" id="GO:0000049">
    <property type="term" value="F:tRNA binding"/>
    <property type="evidence" value="ECO:0007669"/>
    <property type="project" value="TreeGrafter"/>
</dbReference>
<keyword evidence="7" id="KW-0819">tRNA processing</keyword>
<keyword evidence="11" id="KW-1185">Reference proteome</keyword>
<dbReference type="Pfam" id="PF10483">
    <property type="entry name" value="Elong_Iki1"/>
    <property type="match status" value="1"/>
</dbReference>
<gene>
    <name evidence="10" type="ORF">BCR42DRAFT_406411</name>
</gene>
<proteinExistence type="inferred from homology"/>
<dbReference type="STRING" id="90262.A0A1X2IWF5"/>
<evidence type="ECO:0000256" key="8">
    <source>
        <dbReference type="ARBA" id="ARBA00023242"/>
    </source>
</evidence>
<comment type="pathway">
    <text evidence="3">tRNA modification; 5-methoxycarbonylmethyl-2-thiouridine-tRNA biosynthesis.</text>
</comment>
<dbReference type="AlphaFoldDB" id="A0A1X2IWF5"/>
<dbReference type="GO" id="GO:0002098">
    <property type="term" value="P:tRNA wobble uridine modification"/>
    <property type="evidence" value="ECO:0007669"/>
    <property type="project" value="InterPro"/>
</dbReference>
<evidence type="ECO:0000313" key="11">
    <source>
        <dbReference type="Proteomes" id="UP000193560"/>
    </source>
</evidence>
<feature type="region of interest" description="Disordered" evidence="9">
    <location>
        <begin position="107"/>
        <end position="134"/>
    </location>
</feature>
<organism evidence="10 11">
    <name type="scientific">Absidia repens</name>
    <dbReference type="NCBI Taxonomy" id="90262"/>
    <lineage>
        <taxon>Eukaryota</taxon>
        <taxon>Fungi</taxon>
        <taxon>Fungi incertae sedis</taxon>
        <taxon>Mucoromycota</taxon>
        <taxon>Mucoromycotina</taxon>
        <taxon>Mucoromycetes</taxon>
        <taxon>Mucorales</taxon>
        <taxon>Cunninghamellaceae</taxon>
        <taxon>Absidia</taxon>
    </lineage>
</organism>
<name>A0A1X2IWF5_9FUNG</name>
<evidence type="ECO:0000256" key="6">
    <source>
        <dbReference type="ARBA" id="ARBA00022490"/>
    </source>
</evidence>
<protein>
    <recommendedName>
        <fullName evidence="5">Elongator complex protein 5</fullName>
    </recommendedName>
</protein>
<keyword evidence="6" id="KW-0963">Cytoplasm</keyword>